<proteinExistence type="inferred from homology"/>
<evidence type="ECO:0000256" key="2">
    <source>
        <dbReference type="ARBA" id="ARBA00022670"/>
    </source>
</evidence>
<dbReference type="InterPro" id="IPR038765">
    <property type="entry name" value="Papain-like_cys_pep_sf"/>
</dbReference>
<organism evidence="13">
    <name type="scientific">Arion vulgaris</name>
    <dbReference type="NCBI Taxonomy" id="1028688"/>
    <lineage>
        <taxon>Eukaryota</taxon>
        <taxon>Metazoa</taxon>
        <taxon>Spiralia</taxon>
        <taxon>Lophotrochozoa</taxon>
        <taxon>Mollusca</taxon>
        <taxon>Gastropoda</taxon>
        <taxon>Heterobranchia</taxon>
        <taxon>Euthyneura</taxon>
        <taxon>Panpulmonata</taxon>
        <taxon>Eupulmonata</taxon>
        <taxon>Stylommatophora</taxon>
        <taxon>Helicina</taxon>
        <taxon>Arionoidea</taxon>
        <taxon>Arionidae</taxon>
        <taxon>Arion</taxon>
    </lineage>
</organism>
<keyword evidence="4" id="KW-0378">Hydrolase</keyword>
<dbReference type="InterPro" id="IPR000668">
    <property type="entry name" value="Peptidase_C1A_C"/>
</dbReference>
<dbReference type="GO" id="GO:0008234">
    <property type="term" value="F:cysteine-type peptidase activity"/>
    <property type="evidence" value="ECO:0007669"/>
    <property type="project" value="UniProtKB-KW"/>
</dbReference>
<dbReference type="InterPro" id="IPR013128">
    <property type="entry name" value="Peptidase_C1A"/>
</dbReference>
<comment type="similarity">
    <text evidence="1">Belongs to the peptidase C1 family.</text>
</comment>
<dbReference type="PROSITE" id="PS00640">
    <property type="entry name" value="THIOL_PROTEASE_ASN"/>
    <property type="match status" value="1"/>
</dbReference>
<evidence type="ECO:0000259" key="10">
    <source>
        <dbReference type="SMART" id="SM00043"/>
    </source>
</evidence>
<evidence type="ECO:0008006" key="14">
    <source>
        <dbReference type="Google" id="ProtNLM"/>
    </source>
</evidence>
<dbReference type="MEROPS" id="C01.A27"/>
<keyword evidence="7" id="KW-1015">Disulfide bond</keyword>
<evidence type="ECO:0000259" key="12">
    <source>
        <dbReference type="SMART" id="SM00848"/>
    </source>
</evidence>
<gene>
    <name evidence="13" type="primary">ORF136369</name>
</gene>
<dbReference type="InterPro" id="IPR025660">
    <property type="entry name" value="Pept_his_AS"/>
</dbReference>
<dbReference type="PROSITE" id="PS00287">
    <property type="entry name" value="CYSTATIN"/>
    <property type="match status" value="1"/>
</dbReference>
<feature type="chain" id="PRO_5018706568" description="Cathepsin F" evidence="9">
    <location>
        <begin position="19"/>
        <end position="603"/>
    </location>
</feature>
<dbReference type="GO" id="GO:0004869">
    <property type="term" value="F:cysteine-type endopeptidase inhibitor activity"/>
    <property type="evidence" value="ECO:0007669"/>
    <property type="project" value="InterPro"/>
</dbReference>
<dbReference type="CDD" id="cd00042">
    <property type="entry name" value="CY"/>
    <property type="match status" value="2"/>
</dbReference>
<dbReference type="Pfam" id="PF00112">
    <property type="entry name" value="Peptidase_C1"/>
    <property type="match status" value="1"/>
</dbReference>
<dbReference type="GO" id="GO:0006508">
    <property type="term" value="P:proteolysis"/>
    <property type="evidence" value="ECO:0007669"/>
    <property type="project" value="UniProtKB-KW"/>
</dbReference>
<protein>
    <recommendedName>
        <fullName evidence="14">Cathepsin F</fullName>
    </recommendedName>
</protein>
<evidence type="ECO:0000256" key="9">
    <source>
        <dbReference type="SAM" id="SignalP"/>
    </source>
</evidence>
<evidence type="ECO:0000259" key="11">
    <source>
        <dbReference type="SMART" id="SM00645"/>
    </source>
</evidence>
<dbReference type="CDD" id="cd02248">
    <property type="entry name" value="Peptidase_C1A"/>
    <property type="match status" value="1"/>
</dbReference>
<name>A0A0B7ATS0_9EUPU</name>
<evidence type="ECO:0000256" key="3">
    <source>
        <dbReference type="ARBA" id="ARBA00022729"/>
    </source>
</evidence>
<accession>A0A0B7ATS0</accession>
<evidence type="ECO:0000256" key="8">
    <source>
        <dbReference type="ARBA" id="ARBA00023180"/>
    </source>
</evidence>
<dbReference type="InterPro" id="IPR018073">
    <property type="entry name" value="Prot_inh_cystat_CS"/>
</dbReference>
<dbReference type="InterPro" id="IPR025661">
    <property type="entry name" value="Pept_asp_AS"/>
</dbReference>
<dbReference type="AlphaFoldDB" id="A0A0B7ATS0"/>
<evidence type="ECO:0000256" key="6">
    <source>
        <dbReference type="ARBA" id="ARBA00023145"/>
    </source>
</evidence>
<reference evidence="13" key="1">
    <citation type="submission" date="2014-12" db="EMBL/GenBank/DDBJ databases">
        <title>Insight into the proteome of Arion vulgaris.</title>
        <authorList>
            <person name="Aradska J."/>
            <person name="Bulat T."/>
            <person name="Smidak R."/>
            <person name="Sarate P."/>
            <person name="Gangsoo J."/>
            <person name="Sialana F."/>
            <person name="Bilban M."/>
            <person name="Lubec G."/>
        </authorList>
    </citation>
    <scope>NUCLEOTIDE SEQUENCE</scope>
    <source>
        <tissue evidence="13">Skin</tissue>
    </source>
</reference>
<dbReference type="SMART" id="SM00848">
    <property type="entry name" value="Inhibitor_I29"/>
    <property type="match status" value="1"/>
</dbReference>
<keyword evidence="8" id="KW-0325">Glycoprotein</keyword>
<dbReference type="EMBL" id="HACG01036445">
    <property type="protein sequence ID" value="CEK83310.1"/>
    <property type="molecule type" value="Transcribed_RNA"/>
</dbReference>
<dbReference type="SUPFAM" id="SSF54403">
    <property type="entry name" value="Cystatin/monellin"/>
    <property type="match status" value="2"/>
</dbReference>
<keyword evidence="6" id="KW-0865">Zymogen</keyword>
<dbReference type="SUPFAM" id="SSF54001">
    <property type="entry name" value="Cysteine proteinases"/>
    <property type="match status" value="1"/>
</dbReference>
<feature type="domain" description="Cystatin" evidence="10">
    <location>
        <begin position="146"/>
        <end position="255"/>
    </location>
</feature>
<evidence type="ECO:0000313" key="13">
    <source>
        <dbReference type="EMBL" id="CEK83310.1"/>
    </source>
</evidence>
<dbReference type="InterPro" id="IPR039417">
    <property type="entry name" value="Peptidase_C1A_papain-like"/>
</dbReference>
<dbReference type="InterPro" id="IPR000010">
    <property type="entry name" value="Cystatin_dom"/>
</dbReference>
<feature type="signal peptide" evidence="9">
    <location>
        <begin position="1"/>
        <end position="18"/>
    </location>
</feature>
<keyword evidence="5" id="KW-0788">Thiol protease</keyword>
<dbReference type="Gene3D" id="3.90.70.10">
    <property type="entry name" value="Cysteine proteinases"/>
    <property type="match status" value="1"/>
</dbReference>
<feature type="domain" description="Peptidase C1A papain C-terminal" evidence="11">
    <location>
        <begin position="390"/>
        <end position="601"/>
    </location>
</feature>
<dbReference type="InterPro" id="IPR013201">
    <property type="entry name" value="Prot_inhib_I29"/>
</dbReference>
<feature type="domain" description="Cathepsin propeptide inhibitor" evidence="12">
    <location>
        <begin position="306"/>
        <end position="363"/>
    </location>
</feature>
<evidence type="ECO:0000256" key="7">
    <source>
        <dbReference type="ARBA" id="ARBA00023157"/>
    </source>
</evidence>
<keyword evidence="2" id="KW-0645">Protease</keyword>
<dbReference type="PROSITE" id="PS00139">
    <property type="entry name" value="THIOL_PROTEASE_CYS"/>
    <property type="match status" value="1"/>
</dbReference>
<evidence type="ECO:0000256" key="4">
    <source>
        <dbReference type="ARBA" id="ARBA00022801"/>
    </source>
</evidence>
<dbReference type="PROSITE" id="PS00639">
    <property type="entry name" value="THIOL_PROTEASE_HIS"/>
    <property type="match status" value="1"/>
</dbReference>
<dbReference type="Pfam" id="PF00031">
    <property type="entry name" value="Cystatin"/>
    <property type="match status" value="1"/>
</dbReference>
<evidence type="ECO:0000256" key="5">
    <source>
        <dbReference type="ARBA" id="ARBA00022807"/>
    </source>
</evidence>
<dbReference type="SMART" id="SM00645">
    <property type="entry name" value="Pept_C1"/>
    <property type="match status" value="1"/>
</dbReference>
<dbReference type="PANTHER" id="PTHR12411">
    <property type="entry name" value="CYSTEINE PROTEASE FAMILY C1-RELATED"/>
    <property type="match status" value="1"/>
</dbReference>
<dbReference type="FunFam" id="3.90.70.10:FF:000130">
    <property type="entry name" value="Cysteine proteinase 1"/>
    <property type="match status" value="1"/>
</dbReference>
<dbReference type="InterPro" id="IPR046350">
    <property type="entry name" value="Cystatin_sf"/>
</dbReference>
<keyword evidence="3 9" id="KW-0732">Signal</keyword>
<dbReference type="Pfam" id="PF08246">
    <property type="entry name" value="Inhibitor_I29"/>
    <property type="match status" value="1"/>
</dbReference>
<dbReference type="InterPro" id="IPR000169">
    <property type="entry name" value="Pept_cys_AS"/>
</dbReference>
<evidence type="ECO:0000256" key="1">
    <source>
        <dbReference type="ARBA" id="ARBA00008455"/>
    </source>
</evidence>
<dbReference type="PRINTS" id="PR00705">
    <property type="entry name" value="PAPAIN"/>
</dbReference>
<sequence length="603" mass="67656">MKLLILVLLITCFGFTNGHGNTNTLLGGLQQLDLNSVDNDTLKAIAEAQGKALELMNDVKTEGGTTNAIPLQVKRLLSVKTQLVAGVNYFLDMEIFIDDQLKICSIVVSHLYPWDNGGIWQVSISKEEDPCYQFMRRTPQNRSPGTMVGGAHEVDTNDVMVQQAVVWAIKHINKMSNSPYMQSLLKVARVTQQVVNGLQYHFKLTTVSTSCRNKPENHNKTLQECPAAEEAKPQDCDISVVYSLGVYTMESLQCQPSKAVIGRDGHDYFRHRRYVKNVKNMNILGGDTHDYISHGDEKCAEHLQAFREFRNKHNRVYGSSDETNLRFKIFCDNMEKVKIIQAAEQGSAQYGATVFADISEEEFRKLYLGFKAPITPKRQWPKAQIPNEPIPESWDWRDHNAVTSVKNQGGCGSCWAFSTTGNIEGQWALKSKNLLSLSEQELVDCDKLDQGCNGGYMYDAYEAIIGLGGIETESEYKYTGQDQSCQFNKSEVVVKLTGAVNISKDEGEMAAWLYKNGPIAIGINAIPMQFYLWGIAHPWKFFCDPNALDHGVLIVGYGKKGKEPYWIIKNSWGPHWGREGYYYIYRGDGSCGLNTMCSSAVVE</sequence>
<dbReference type="Gene3D" id="3.10.450.10">
    <property type="match status" value="2"/>
</dbReference>
<dbReference type="SMART" id="SM00043">
    <property type="entry name" value="CY"/>
    <property type="match status" value="1"/>
</dbReference>
<dbReference type="MEROPS" id="I25.049"/>